<sequence length="76" mass="7408">MYTVITRRPACRAARGRLIEKVVRSGGGDGGGGSGGGGGGGGGSGGGGAGASMSFTPLHSTADRSRQIERWCDGLV</sequence>
<dbReference type="AlphaFoldDB" id="E2BMG4"/>
<accession>E2BMG4</accession>
<evidence type="ECO:0000313" key="2">
    <source>
        <dbReference type="EMBL" id="EFN83110.1"/>
    </source>
</evidence>
<reference evidence="2 3" key="1">
    <citation type="journal article" date="2010" name="Science">
        <title>Genomic comparison of the ants Camponotus floridanus and Harpegnathos saltator.</title>
        <authorList>
            <person name="Bonasio R."/>
            <person name="Zhang G."/>
            <person name="Ye C."/>
            <person name="Mutti N.S."/>
            <person name="Fang X."/>
            <person name="Qin N."/>
            <person name="Donahue G."/>
            <person name="Yang P."/>
            <person name="Li Q."/>
            <person name="Li C."/>
            <person name="Zhang P."/>
            <person name="Huang Z."/>
            <person name="Berger S.L."/>
            <person name="Reinberg D."/>
            <person name="Wang J."/>
            <person name="Liebig J."/>
        </authorList>
    </citation>
    <scope>NUCLEOTIDE SEQUENCE [LARGE SCALE GENOMIC DNA]</scope>
    <source>
        <strain evidence="2 3">R22 G/1</strain>
    </source>
</reference>
<dbReference type="EMBL" id="GL449219">
    <property type="protein sequence ID" value="EFN83110.1"/>
    <property type="molecule type" value="Genomic_DNA"/>
</dbReference>
<dbReference type="OMA" id="AQCANTS"/>
<dbReference type="Proteomes" id="UP000008237">
    <property type="component" value="Unassembled WGS sequence"/>
</dbReference>
<protein>
    <submittedName>
        <fullName evidence="2">Uncharacterized protein</fullName>
    </submittedName>
</protein>
<gene>
    <name evidence="2" type="ORF">EAI_01450</name>
</gene>
<organism evidence="3">
    <name type="scientific">Harpegnathos saltator</name>
    <name type="common">Jerdon's jumping ant</name>
    <dbReference type="NCBI Taxonomy" id="610380"/>
    <lineage>
        <taxon>Eukaryota</taxon>
        <taxon>Metazoa</taxon>
        <taxon>Ecdysozoa</taxon>
        <taxon>Arthropoda</taxon>
        <taxon>Hexapoda</taxon>
        <taxon>Insecta</taxon>
        <taxon>Pterygota</taxon>
        <taxon>Neoptera</taxon>
        <taxon>Endopterygota</taxon>
        <taxon>Hymenoptera</taxon>
        <taxon>Apocrita</taxon>
        <taxon>Aculeata</taxon>
        <taxon>Formicoidea</taxon>
        <taxon>Formicidae</taxon>
        <taxon>Ponerinae</taxon>
        <taxon>Ponerini</taxon>
        <taxon>Harpegnathos</taxon>
    </lineage>
</organism>
<proteinExistence type="predicted"/>
<evidence type="ECO:0000313" key="3">
    <source>
        <dbReference type="Proteomes" id="UP000008237"/>
    </source>
</evidence>
<evidence type="ECO:0000256" key="1">
    <source>
        <dbReference type="SAM" id="MobiDB-lite"/>
    </source>
</evidence>
<name>E2BMG4_HARSA</name>
<dbReference type="InParanoid" id="E2BMG4"/>
<keyword evidence="3" id="KW-1185">Reference proteome</keyword>
<feature type="compositionally biased region" description="Gly residues" evidence="1">
    <location>
        <begin position="25"/>
        <end position="50"/>
    </location>
</feature>
<feature type="region of interest" description="Disordered" evidence="1">
    <location>
        <begin position="22"/>
        <end position="66"/>
    </location>
</feature>